<dbReference type="InterPro" id="IPR011057">
    <property type="entry name" value="Mss4-like_sf"/>
</dbReference>
<feature type="non-terminal residue" evidence="5">
    <location>
        <position position="223"/>
    </location>
</feature>
<accession>A0AAN5CNY6</accession>
<dbReference type="PROSITE" id="PS51257">
    <property type="entry name" value="PROKAR_LIPOPROTEIN"/>
    <property type="match status" value="1"/>
</dbReference>
<dbReference type="SUPFAM" id="SSF51316">
    <property type="entry name" value="Mss4-like"/>
    <property type="match status" value="1"/>
</dbReference>
<evidence type="ECO:0000313" key="6">
    <source>
        <dbReference type="Proteomes" id="UP001328107"/>
    </source>
</evidence>
<keyword evidence="1" id="KW-0813">Transport</keyword>
<dbReference type="InterPro" id="IPR007515">
    <property type="entry name" value="Mss4"/>
</dbReference>
<dbReference type="PANTHER" id="PTHR13276">
    <property type="entry name" value="GUANINE NUCLEOTIDE EXCHANGE FACTOR MSS4"/>
    <property type="match status" value="1"/>
</dbReference>
<comment type="caution">
    <text evidence="5">The sequence shown here is derived from an EMBL/GenBank/DDBJ whole genome shotgun (WGS) entry which is preliminary data.</text>
</comment>
<dbReference type="Proteomes" id="UP001328107">
    <property type="component" value="Unassembled WGS sequence"/>
</dbReference>
<organism evidence="5 6">
    <name type="scientific">Pristionchus mayeri</name>
    <dbReference type="NCBI Taxonomy" id="1317129"/>
    <lineage>
        <taxon>Eukaryota</taxon>
        <taxon>Metazoa</taxon>
        <taxon>Ecdysozoa</taxon>
        <taxon>Nematoda</taxon>
        <taxon>Chromadorea</taxon>
        <taxon>Rhabditida</taxon>
        <taxon>Rhabditina</taxon>
        <taxon>Diplogasteromorpha</taxon>
        <taxon>Diplogasteroidea</taxon>
        <taxon>Neodiplogasteridae</taxon>
        <taxon>Pristionchus</taxon>
    </lineage>
</organism>
<keyword evidence="2" id="KW-0344">Guanine-nucleotide releasing factor</keyword>
<dbReference type="GO" id="GO:0006892">
    <property type="term" value="P:post-Golgi vesicle-mediated transport"/>
    <property type="evidence" value="ECO:0007669"/>
    <property type="project" value="TreeGrafter"/>
</dbReference>
<dbReference type="GO" id="GO:0007264">
    <property type="term" value="P:small GTPase-mediated signal transduction"/>
    <property type="evidence" value="ECO:0007669"/>
    <property type="project" value="InterPro"/>
</dbReference>
<dbReference type="PANTHER" id="PTHR13276:SF0">
    <property type="entry name" value="GUANINE NUCLEOTIDE EXCHANGE FACTOR MSS4"/>
    <property type="match status" value="1"/>
</dbReference>
<dbReference type="Gene3D" id="2.170.150.10">
    <property type="entry name" value="Metal Binding Protein, Guanine Nucleotide Exchange Factor, Chain A"/>
    <property type="match status" value="1"/>
</dbReference>
<keyword evidence="6" id="KW-1185">Reference proteome</keyword>
<gene>
    <name evidence="5" type="ORF">PMAYCL1PPCAC_18161</name>
</gene>
<evidence type="ECO:0000256" key="1">
    <source>
        <dbReference type="ARBA" id="ARBA00022448"/>
    </source>
</evidence>
<keyword evidence="4" id="KW-0175">Coiled coil</keyword>
<dbReference type="EMBL" id="BTRK01000004">
    <property type="protein sequence ID" value="GMR47966.1"/>
    <property type="molecule type" value="Genomic_DNA"/>
</dbReference>
<proteinExistence type="predicted"/>
<dbReference type="GO" id="GO:0015031">
    <property type="term" value="P:protein transport"/>
    <property type="evidence" value="ECO:0007669"/>
    <property type="project" value="UniProtKB-KW"/>
</dbReference>
<dbReference type="Pfam" id="PF04421">
    <property type="entry name" value="Mss4"/>
    <property type="match status" value="1"/>
</dbReference>
<reference evidence="6" key="1">
    <citation type="submission" date="2022-10" db="EMBL/GenBank/DDBJ databases">
        <title>Genome assembly of Pristionchus species.</title>
        <authorList>
            <person name="Yoshida K."/>
            <person name="Sommer R.J."/>
        </authorList>
    </citation>
    <scope>NUCLEOTIDE SEQUENCE [LARGE SCALE GENOMIC DNA]</scope>
    <source>
        <strain evidence="6">RS5460</strain>
    </source>
</reference>
<dbReference type="FunFam" id="2.170.150.10:FF:000005">
    <property type="entry name" value="Guanine nucleotide exchange factor MSS4"/>
    <property type="match status" value="1"/>
</dbReference>
<protein>
    <recommendedName>
        <fullName evidence="7">Mediator complex subunit 9</fullName>
    </recommendedName>
</protein>
<feature type="coiled-coil region" evidence="4">
    <location>
        <begin position="53"/>
        <end position="87"/>
    </location>
</feature>
<sequence>MNKNVLAETVREQLEQIDNTYTALHTLISSCEKGASAELTQKLKNFEQCLSDIHKIRLTLSDLKETKQKQKDKIEDLRRQISLKDELIDSFARSDIIGDFESQGIFLLLKQNVCPSSDERNNEMIICCNCNSIILRVGDGVWMEGNEKEIPLARQAKGTDVTHTETLQGWWTVKDMFTFENVGFTNSVDGIRYLTCADCDYGPIGRVTEENLHIVAPSRVKMG</sequence>
<evidence type="ECO:0000313" key="5">
    <source>
        <dbReference type="EMBL" id="GMR47966.1"/>
    </source>
</evidence>
<evidence type="ECO:0000256" key="3">
    <source>
        <dbReference type="ARBA" id="ARBA00022927"/>
    </source>
</evidence>
<dbReference type="GO" id="GO:0005085">
    <property type="term" value="F:guanyl-nucleotide exchange factor activity"/>
    <property type="evidence" value="ECO:0007669"/>
    <property type="project" value="UniProtKB-KW"/>
</dbReference>
<dbReference type="InterPro" id="IPR011323">
    <property type="entry name" value="Mss4/transl-control_tumour"/>
</dbReference>
<dbReference type="GO" id="GO:0016020">
    <property type="term" value="C:membrane"/>
    <property type="evidence" value="ECO:0007669"/>
    <property type="project" value="TreeGrafter"/>
</dbReference>
<evidence type="ECO:0008006" key="7">
    <source>
        <dbReference type="Google" id="ProtNLM"/>
    </source>
</evidence>
<keyword evidence="3" id="KW-0653">Protein transport</keyword>
<dbReference type="AlphaFoldDB" id="A0AAN5CNY6"/>
<dbReference type="PROSITE" id="PS51796">
    <property type="entry name" value="MSS4"/>
    <property type="match status" value="1"/>
</dbReference>
<evidence type="ECO:0000256" key="2">
    <source>
        <dbReference type="ARBA" id="ARBA00022658"/>
    </source>
</evidence>
<name>A0AAN5CNY6_9BILA</name>
<dbReference type="GO" id="GO:0008270">
    <property type="term" value="F:zinc ion binding"/>
    <property type="evidence" value="ECO:0007669"/>
    <property type="project" value="TreeGrafter"/>
</dbReference>
<dbReference type="GO" id="GO:0005829">
    <property type="term" value="C:cytosol"/>
    <property type="evidence" value="ECO:0007669"/>
    <property type="project" value="TreeGrafter"/>
</dbReference>
<evidence type="ECO:0000256" key="4">
    <source>
        <dbReference type="SAM" id="Coils"/>
    </source>
</evidence>